<evidence type="ECO:0000256" key="4">
    <source>
        <dbReference type="ARBA" id="ARBA00022729"/>
    </source>
</evidence>
<keyword evidence="4 10" id="KW-0732">Signal</keyword>
<dbReference type="STRING" id="105785.A0A2J7QH25"/>
<dbReference type="EMBL" id="NEVH01014358">
    <property type="protein sequence ID" value="PNF27887.1"/>
    <property type="molecule type" value="Genomic_DNA"/>
</dbReference>
<dbReference type="InParanoid" id="A0A2J7QH25"/>
<dbReference type="SUPFAM" id="SSF50494">
    <property type="entry name" value="Trypsin-like serine proteases"/>
    <property type="match status" value="1"/>
</dbReference>
<keyword evidence="3" id="KW-0645">Protease</keyword>
<organism evidence="12 13">
    <name type="scientific">Cryptotermes secundus</name>
    <dbReference type="NCBI Taxonomy" id="105785"/>
    <lineage>
        <taxon>Eukaryota</taxon>
        <taxon>Metazoa</taxon>
        <taxon>Ecdysozoa</taxon>
        <taxon>Arthropoda</taxon>
        <taxon>Hexapoda</taxon>
        <taxon>Insecta</taxon>
        <taxon>Pterygota</taxon>
        <taxon>Neoptera</taxon>
        <taxon>Polyneoptera</taxon>
        <taxon>Dictyoptera</taxon>
        <taxon>Blattodea</taxon>
        <taxon>Blattoidea</taxon>
        <taxon>Termitoidae</taxon>
        <taxon>Kalotermitidae</taxon>
        <taxon>Cryptotermitinae</taxon>
        <taxon>Cryptotermes</taxon>
    </lineage>
</organism>
<dbReference type="PROSITE" id="PS50240">
    <property type="entry name" value="TRYPSIN_DOM"/>
    <property type="match status" value="1"/>
</dbReference>
<dbReference type="PANTHER" id="PTHR24260">
    <property type="match status" value="1"/>
</dbReference>
<dbReference type="PRINTS" id="PR00722">
    <property type="entry name" value="CHYMOTRYPSIN"/>
</dbReference>
<dbReference type="PROSITE" id="PS00134">
    <property type="entry name" value="TRYPSIN_HIS"/>
    <property type="match status" value="1"/>
</dbReference>
<evidence type="ECO:0000256" key="1">
    <source>
        <dbReference type="ARBA" id="ARBA00004613"/>
    </source>
</evidence>
<dbReference type="InterPro" id="IPR031986">
    <property type="entry name" value="GD_N"/>
</dbReference>
<feature type="signal peptide" evidence="10">
    <location>
        <begin position="1"/>
        <end position="26"/>
    </location>
</feature>
<keyword evidence="13" id="KW-1185">Reference proteome</keyword>
<reference evidence="12 13" key="1">
    <citation type="submission" date="2017-12" db="EMBL/GenBank/DDBJ databases">
        <title>Hemimetabolous genomes reveal molecular basis of termite eusociality.</title>
        <authorList>
            <person name="Harrison M.C."/>
            <person name="Jongepier E."/>
            <person name="Robertson H.M."/>
            <person name="Arning N."/>
            <person name="Bitard-Feildel T."/>
            <person name="Chao H."/>
            <person name="Childers C.P."/>
            <person name="Dinh H."/>
            <person name="Doddapaneni H."/>
            <person name="Dugan S."/>
            <person name="Gowin J."/>
            <person name="Greiner C."/>
            <person name="Han Y."/>
            <person name="Hu H."/>
            <person name="Hughes D.S.T."/>
            <person name="Huylmans A.-K."/>
            <person name="Kemena C."/>
            <person name="Kremer L.P.M."/>
            <person name="Lee S.L."/>
            <person name="Lopez-Ezquerra A."/>
            <person name="Mallet L."/>
            <person name="Monroy-Kuhn J.M."/>
            <person name="Moser A."/>
            <person name="Murali S.C."/>
            <person name="Muzny D.M."/>
            <person name="Otani S."/>
            <person name="Piulachs M.-D."/>
            <person name="Poelchau M."/>
            <person name="Qu J."/>
            <person name="Schaub F."/>
            <person name="Wada-Katsumata A."/>
            <person name="Worley K.C."/>
            <person name="Xie Q."/>
            <person name="Ylla G."/>
            <person name="Poulsen M."/>
            <person name="Gibbs R.A."/>
            <person name="Schal C."/>
            <person name="Richards S."/>
            <person name="Belles X."/>
            <person name="Korb J."/>
            <person name="Bornberg-Bauer E."/>
        </authorList>
    </citation>
    <scope>NUCLEOTIDE SEQUENCE [LARGE SCALE GENOMIC DNA]</scope>
    <source>
        <tissue evidence="12">Whole body</tissue>
    </source>
</reference>
<dbReference type="FunCoup" id="A0A2J7QH25">
    <property type="interactions" value="7"/>
</dbReference>
<dbReference type="InterPro" id="IPR043504">
    <property type="entry name" value="Peptidase_S1_PA_chymotrypsin"/>
</dbReference>
<name>A0A2J7QH25_9NEOP</name>
<feature type="domain" description="Peptidase S1" evidence="11">
    <location>
        <begin position="406"/>
        <end position="661"/>
    </location>
</feature>
<dbReference type="AlphaFoldDB" id="A0A2J7QH25"/>
<dbReference type="SUPFAM" id="SSF101447">
    <property type="entry name" value="Formin homology 2 domain (FH2 domain)"/>
    <property type="match status" value="1"/>
</dbReference>
<evidence type="ECO:0000256" key="10">
    <source>
        <dbReference type="SAM" id="SignalP"/>
    </source>
</evidence>
<dbReference type="Pfam" id="PF00089">
    <property type="entry name" value="Trypsin"/>
    <property type="match status" value="1"/>
</dbReference>
<comment type="caution">
    <text evidence="12">The sequence shown here is derived from an EMBL/GenBank/DDBJ whole genome shotgun (WGS) entry which is preliminary data.</text>
</comment>
<keyword evidence="2" id="KW-0964">Secreted</keyword>
<comment type="subcellular location">
    <subcellularLocation>
        <location evidence="1">Secreted</location>
    </subcellularLocation>
</comment>
<dbReference type="InterPro" id="IPR018114">
    <property type="entry name" value="TRYPSIN_HIS"/>
</dbReference>
<evidence type="ECO:0000313" key="13">
    <source>
        <dbReference type="Proteomes" id="UP000235965"/>
    </source>
</evidence>
<evidence type="ECO:0000256" key="9">
    <source>
        <dbReference type="SAM" id="MobiDB-lite"/>
    </source>
</evidence>
<feature type="compositionally biased region" description="Low complexity" evidence="9">
    <location>
        <begin position="340"/>
        <end position="350"/>
    </location>
</feature>
<dbReference type="GO" id="GO:0005576">
    <property type="term" value="C:extracellular region"/>
    <property type="evidence" value="ECO:0007669"/>
    <property type="project" value="UniProtKB-SubCell"/>
</dbReference>
<evidence type="ECO:0000313" key="12">
    <source>
        <dbReference type="EMBL" id="PNF27887.1"/>
    </source>
</evidence>
<keyword evidence="5" id="KW-0378">Hydrolase</keyword>
<dbReference type="GO" id="GO:0006508">
    <property type="term" value="P:proteolysis"/>
    <property type="evidence" value="ECO:0007669"/>
    <property type="project" value="UniProtKB-KW"/>
</dbReference>
<evidence type="ECO:0000256" key="8">
    <source>
        <dbReference type="ARBA" id="ARBA00023157"/>
    </source>
</evidence>
<feature type="chain" id="PRO_5014471299" description="Peptidase S1 domain-containing protein" evidence="10">
    <location>
        <begin position="27"/>
        <end position="661"/>
    </location>
</feature>
<evidence type="ECO:0000256" key="2">
    <source>
        <dbReference type="ARBA" id="ARBA00022525"/>
    </source>
</evidence>
<dbReference type="InterPro" id="IPR001314">
    <property type="entry name" value="Peptidase_S1A"/>
</dbReference>
<sequence>MKCCRPLWLLLVVGTHLLGGPRGASAAETPCPGVFHYEGNFGNEYGIITVPNPYPYLAIDITVAMYITASVPSDRRSKLELIDKNAWQKLAAGDRNSILYRLEFPLQSPLPTIKSITVNGNIICRGGRPSAPFLTTLTIQHAIYNDKCFSSSLECPYNIQQSPGTFQPKPPSLPPPIGDTVLNTPEDSSSFASPCPQVFRYELDRYGDWYGLISVPNPYPVVAIDIRVELYITAVSLSTKGRLDLVNSLNEEWERMRTGEQYFILYRLNFPVKSPLPTIKSITVNNQVICRGNKPSSLPLTALSFQHSLFNQKCTSSSLDCPYNTENGQPIRPRPPVNMPVPVEEPSTTQRPPPPPTYKPPPPPTRTPPPPPPPPPPPTRTPPVEETSVNTNTKCGFPVVRTNALIFYGQDTAHGQWPWHAAIYQQKGYDMVYNCGGSFAGTKTIITAAHCVTKDGKILAPRDFTVYLGRYDLRNRKEESSQEFDVSRIFVNPFFNSSNFQADVAMLVLATTVLYTTNVRPVCLWNQRDISLESIVGKEGVVAGWGLDENGNTAQKLKMVKMPVVTQETCLWSHSTFFSQFTSNTTFCAGYRNGSSVCNGDSGSGMVFPEVQRDGTQIWKLRGIVSNSRPNDDNKKVCDTTNYIVFTDIAQYLEWINSLLI</sequence>
<keyword evidence="8" id="KW-1015">Disulfide bond</keyword>
<dbReference type="InterPro" id="IPR051333">
    <property type="entry name" value="CLIP_Serine_Protease"/>
</dbReference>
<dbReference type="InterPro" id="IPR009003">
    <property type="entry name" value="Peptidase_S1_PA"/>
</dbReference>
<evidence type="ECO:0000256" key="3">
    <source>
        <dbReference type="ARBA" id="ARBA00022670"/>
    </source>
</evidence>
<accession>A0A2J7QH25</accession>
<dbReference type="Gene3D" id="2.40.10.10">
    <property type="entry name" value="Trypsin-like serine proteases"/>
    <property type="match status" value="1"/>
</dbReference>
<dbReference type="GO" id="GO:0004252">
    <property type="term" value="F:serine-type endopeptidase activity"/>
    <property type="evidence" value="ECO:0007669"/>
    <property type="project" value="InterPro"/>
</dbReference>
<evidence type="ECO:0000259" key="11">
    <source>
        <dbReference type="PROSITE" id="PS50240"/>
    </source>
</evidence>
<keyword evidence="6" id="KW-0720">Serine protease</keyword>
<evidence type="ECO:0000256" key="6">
    <source>
        <dbReference type="ARBA" id="ARBA00022825"/>
    </source>
</evidence>
<protein>
    <recommendedName>
        <fullName evidence="11">Peptidase S1 domain-containing protein</fullName>
    </recommendedName>
</protein>
<dbReference type="PANTHER" id="PTHR24260:SF143">
    <property type="entry name" value="SERINE PROTEASE GD-LIKE PROTEIN"/>
    <property type="match status" value="1"/>
</dbReference>
<dbReference type="CDD" id="cd00190">
    <property type="entry name" value="Tryp_SPc"/>
    <property type="match status" value="1"/>
</dbReference>
<proteinExistence type="predicted"/>
<dbReference type="InterPro" id="IPR001254">
    <property type="entry name" value="Trypsin_dom"/>
</dbReference>
<feature type="region of interest" description="Disordered" evidence="9">
    <location>
        <begin position="325"/>
        <end position="391"/>
    </location>
</feature>
<gene>
    <name evidence="12" type="ORF">B7P43_G08305</name>
</gene>
<dbReference type="Pfam" id="PF16030">
    <property type="entry name" value="GD_N"/>
    <property type="match status" value="2"/>
</dbReference>
<dbReference type="OrthoDB" id="6147874at2759"/>
<dbReference type="SMART" id="SM00020">
    <property type="entry name" value="Tryp_SPc"/>
    <property type="match status" value="1"/>
</dbReference>
<dbReference type="FunFam" id="2.40.10.10:FF:000146">
    <property type="entry name" value="Serine protease 53"/>
    <property type="match status" value="1"/>
</dbReference>
<evidence type="ECO:0000256" key="7">
    <source>
        <dbReference type="ARBA" id="ARBA00023145"/>
    </source>
</evidence>
<evidence type="ECO:0000256" key="5">
    <source>
        <dbReference type="ARBA" id="ARBA00022801"/>
    </source>
</evidence>
<dbReference type="Proteomes" id="UP000235965">
    <property type="component" value="Unassembled WGS sequence"/>
</dbReference>
<keyword evidence="7" id="KW-0865">Zymogen</keyword>
<feature type="compositionally biased region" description="Pro residues" evidence="9">
    <location>
        <begin position="351"/>
        <end position="381"/>
    </location>
</feature>